<dbReference type="SMART" id="SM00382">
    <property type="entry name" value="AAA"/>
    <property type="match status" value="1"/>
</dbReference>
<keyword evidence="14" id="KW-1185">Reference proteome</keyword>
<keyword evidence="7 10" id="KW-1133">Transmembrane helix</keyword>
<evidence type="ECO:0000259" key="11">
    <source>
        <dbReference type="PROSITE" id="PS50893"/>
    </source>
</evidence>
<dbReference type="PROSITE" id="PS00211">
    <property type="entry name" value="ABC_TRANSPORTER_1"/>
    <property type="match status" value="1"/>
</dbReference>
<evidence type="ECO:0000313" key="14">
    <source>
        <dbReference type="Proteomes" id="UP000183299"/>
    </source>
</evidence>
<dbReference type="GO" id="GO:0005524">
    <property type="term" value="F:ATP binding"/>
    <property type="evidence" value="ECO:0007669"/>
    <property type="project" value="UniProtKB-KW"/>
</dbReference>
<evidence type="ECO:0000256" key="8">
    <source>
        <dbReference type="ARBA" id="ARBA00023136"/>
    </source>
</evidence>
<dbReference type="InterPro" id="IPR011527">
    <property type="entry name" value="ABC1_TM_dom"/>
</dbReference>
<evidence type="ECO:0000256" key="6">
    <source>
        <dbReference type="ARBA" id="ARBA00022840"/>
    </source>
</evidence>
<evidence type="ECO:0000256" key="10">
    <source>
        <dbReference type="SAM" id="Phobius"/>
    </source>
</evidence>
<dbReference type="OrthoDB" id="9808328at2"/>
<keyword evidence="3" id="KW-1003">Cell membrane</keyword>
<evidence type="ECO:0000256" key="9">
    <source>
        <dbReference type="SAM" id="MobiDB-lite"/>
    </source>
</evidence>
<keyword evidence="4 10" id="KW-0812">Transmembrane</keyword>
<keyword evidence="8 10" id="KW-0472">Membrane</keyword>
<dbReference type="InterPro" id="IPR003439">
    <property type="entry name" value="ABC_transporter-like_ATP-bd"/>
</dbReference>
<dbReference type="Gene3D" id="3.40.50.300">
    <property type="entry name" value="P-loop containing nucleotide triphosphate hydrolases"/>
    <property type="match status" value="1"/>
</dbReference>
<feature type="transmembrane region" description="Helical" evidence="10">
    <location>
        <begin position="89"/>
        <end position="107"/>
    </location>
</feature>
<dbReference type="InterPro" id="IPR017871">
    <property type="entry name" value="ABC_transporter-like_CS"/>
</dbReference>
<dbReference type="STRING" id="576117.SAMN04488138_101112"/>
<dbReference type="Gene3D" id="1.20.1560.10">
    <property type="entry name" value="ABC transporter type 1, transmembrane domain"/>
    <property type="match status" value="1"/>
</dbReference>
<sequence>MTHEKPQKTDKTKAKGESSAPVAGRLQVIPDTQSRVLIRWLWHDYLQAHLGYVVIALVLMSLEGAMLGALSYLIKPMFDKVLVAGHSDALMWVALAVFGVFSLRAIASFGQRVIMSRVGQKVSAKLQGDLVAHMLTLDGRFFQDNPPGTLIERTRGDSSAAATVWATVLSVAARDMVSLVSLLVVAISVDWRWTLIAVAGAPLLALPIHVLQNIVRRTSRRARAASARVSTRLDEIFHGATTIKLSGTERREADRFEGEINEFVDEQIKSVAGQAGIPALMDLVAGLGFFGVLLYGGQQIIEGTKTVGEFMSFFTAMALVFEPLRRLGNVSGAWQAARASLERLYAIFAERPAITSPAKPAPLPVPAASADIRFENVEFAYADAPVLRGTSFTAEAGKTTALVGASGAGKSTLFHLMTRLADPVKGQITIGGLATTRLALAELRGLYSVVSQDALLFDESLRDNVLMGAEVDEAQLHAALKAAHVEDFISTLDHGLDTPVGPRGSGLSGGQRQRVAIARAVLRNRPILLLDEATSALDAQSEKIVQNALESLSKGRTTLVIAHRLSTIRNADKIVVMDKGRVVDEGTHDELLARGGLYADLYRLQYSDGRTVIDGSLSKSGPHRPQGETGEEAKETGLLAATSRMFGNMLGLFGRTKD</sequence>
<dbReference type="RefSeq" id="WP_074913877.1">
    <property type="nucleotide sequence ID" value="NZ_FORY01000001.1"/>
</dbReference>
<dbReference type="PROSITE" id="PS50893">
    <property type="entry name" value="ABC_TRANSPORTER_2"/>
    <property type="match status" value="1"/>
</dbReference>
<evidence type="ECO:0000259" key="12">
    <source>
        <dbReference type="PROSITE" id="PS50929"/>
    </source>
</evidence>
<protein>
    <submittedName>
        <fullName evidence="13">ATP-binding cassette, subfamily B, MsbA</fullName>
    </submittedName>
</protein>
<feature type="transmembrane region" description="Helical" evidence="10">
    <location>
        <begin position="193"/>
        <end position="211"/>
    </location>
</feature>
<dbReference type="InterPro" id="IPR003593">
    <property type="entry name" value="AAA+_ATPase"/>
</dbReference>
<keyword evidence="6 13" id="KW-0067">ATP-binding</keyword>
<feature type="transmembrane region" description="Helical" evidence="10">
    <location>
        <begin position="279"/>
        <end position="297"/>
    </location>
</feature>
<feature type="transmembrane region" description="Helical" evidence="10">
    <location>
        <begin position="162"/>
        <end position="187"/>
    </location>
</feature>
<dbReference type="EMBL" id="FORY01000001">
    <property type="protein sequence ID" value="SFI99427.1"/>
    <property type="molecule type" value="Genomic_DNA"/>
</dbReference>
<proteinExistence type="predicted"/>
<keyword evidence="2" id="KW-0813">Transport</keyword>
<comment type="subcellular location">
    <subcellularLocation>
        <location evidence="1">Cell membrane</location>
        <topology evidence="1">Multi-pass membrane protein</topology>
    </subcellularLocation>
</comment>
<keyword evidence="5" id="KW-0547">Nucleotide-binding</keyword>
<feature type="transmembrane region" description="Helical" evidence="10">
    <location>
        <begin position="50"/>
        <end position="74"/>
    </location>
</feature>
<dbReference type="Pfam" id="PF00664">
    <property type="entry name" value="ABC_membrane"/>
    <property type="match status" value="1"/>
</dbReference>
<dbReference type="AlphaFoldDB" id="A0A1I3MR23"/>
<evidence type="ECO:0000256" key="2">
    <source>
        <dbReference type="ARBA" id="ARBA00022448"/>
    </source>
</evidence>
<dbReference type="InterPro" id="IPR027417">
    <property type="entry name" value="P-loop_NTPase"/>
</dbReference>
<dbReference type="GO" id="GO:0005886">
    <property type="term" value="C:plasma membrane"/>
    <property type="evidence" value="ECO:0007669"/>
    <property type="project" value="UniProtKB-SubCell"/>
</dbReference>
<dbReference type="GO" id="GO:0015421">
    <property type="term" value="F:ABC-type oligopeptide transporter activity"/>
    <property type="evidence" value="ECO:0007669"/>
    <property type="project" value="TreeGrafter"/>
</dbReference>
<dbReference type="PANTHER" id="PTHR43394:SF1">
    <property type="entry name" value="ATP-BINDING CASSETTE SUB-FAMILY B MEMBER 10, MITOCHONDRIAL"/>
    <property type="match status" value="1"/>
</dbReference>
<evidence type="ECO:0000256" key="3">
    <source>
        <dbReference type="ARBA" id="ARBA00022475"/>
    </source>
</evidence>
<evidence type="ECO:0000313" key="13">
    <source>
        <dbReference type="EMBL" id="SFI99427.1"/>
    </source>
</evidence>
<reference evidence="13 14" key="1">
    <citation type="submission" date="2016-10" db="EMBL/GenBank/DDBJ databases">
        <authorList>
            <person name="de Groot N.N."/>
        </authorList>
    </citation>
    <scope>NUCLEOTIDE SEQUENCE [LARGE SCALE GENOMIC DNA]</scope>
    <source>
        <strain evidence="13 14">CGMCC 1.8891</strain>
    </source>
</reference>
<feature type="domain" description="ABC transporter" evidence="11">
    <location>
        <begin position="372"/>
        <end position="604"/>
    </location>
</feature>
<dbReference type="Pfam" id="PF00005">
    <property type="entry name" value="ABC_tran"/>
    <property type="match status" value="1"/>
</dbReference>
<gene>
    <name evidence="13" type="ORF">SAMN04488138_101112</name>
</gene>
<dbReference type="SUPFAM" id="SSF52540">
    <property type="entry name" value="P-loop containing nucleoside triphosphate hydrolases"/>
    <property type="match status" value="1"/>
</dbReference>
<name>A0A1I3MR23_9RHOB</name>
<feature type="compositionally biased region" description="Basic and acidic residues" evidence="9">
    <location>
        <begin position="1"/>
        <end position="16"/>
    </location>
</feature>
<organism evidence="13 14">
    <name type="scientific">Celeribacter halophilus</name>
    <dbReference type="NCBI Taxonomy" id="576117"/>
    <lineage>
        <taxon>Bacteria</taxon>
        <taxon>Pseudomonadati</taxon>
        <taxon>Pseudomonadota</taxon>
        <taxon>Alphaproteobacteria</taxon>
        <taxon>Rhodobacterales</taxon>
        <taxon>Roseobacteraceae</taxon>
        <taxon>Celeribacter</taxon>
    </lineage>
</organism>
<feature type="region of interest" description="Disordered" evidence="9">
    <location>
        <begin position="1"/>
        <end position="21"/>
    </location>
</feature>
<dbReference type="GeneID" id="98663586"/>
<dbReference type="Proteomes" id="UP000183299">
    <property type="component" value="Unassembled WGS sequence"/>
</dbReference>
<feature type="domain" description="ABC transmembrane type-1" evidence="12">
    <location>
        <begin position="54"/>
        <end position="336"/>
    </location>
</feature>
<evidence type="ECO:0000256" key="5">
    <source>
        <dbReference type="ARBA" id="ARBA00022741"/>
    </source>
</evidence>
<evidence type="ECO:0000256" key="1">
    <source>
        <dbReference type="ARBA" id="ARBA00004651"/>
    </source>
</evidence>
<dbReference type="SUPFAM" id="SSF90123">
    <property type="entry name" value="ABC transporter transmembrane region"/>
    <property type="match status" value="1"/>
</dbReference>
<evidence type="ECO:0000256" key="4">
    <source>
        <dbReference type="ARBA" id="ARBA00022692"/>
    </source>
</evidence>
<dbReference type="CDD" id="cd18552">
    <property type="entry name" value="ABC_6TM_MsbA_like"/>
    <property type="match status" value="1"/>
</dbReference>
<accession>A0A1I3MR23</accession>
<dbReference type="FunFam" id="3.40.50.300:FF:000221">
    <property type="entry name" value="Multidrug ABC transporter ATP-binding protein"/>
    <property type="match status" value="1"/>
</dbReference>
<feature type="region of interest" description="Disordered" evidence="9">
    <location>
        <begin position="614"/>
        <end position="633"/>
    </location>
</feature>
<dbReference type="InterPro" id="IPR036640">
    <property type="entry name" value="ABC1_TM_sf"/>
</dbReference>
<dbReference type="GO" id="GO:0016887">
    <property type="term" value="F:ATP hydrolysis activity"/>
    <property type="evidence" value="ECO:0007669"/>
    <property type="project" value="InterPro"/>
</dbReference>
<evidence type="ECO:0000256" key="7">
    <source>
        <dbReference type="ARBA" id="ARBA00022989"/>
    </source>
</evidence>
<dbReference type="PROSITE" id="PS50929">
    <property type="entry name" value="ABC_TM1F"/>
    <property type="match status" value="1"/>
</dbReference>
<dbReference type="InterPro" id="IPR039421">
    <property type="entry name" value="Type_1_exporter"/>
</dbReference>
<dbReference type="PANTHER" id="PTHR43394">
    <property type="entry name" value="ATP-DEPENDENT PERMEASE MDL1, MITOCHONDRIAL"/>
    <property type="match status" value="1"/>
</dbReference>